<dbReference type="AlphaFoldDB" id="T1K1R6"/>
<dbReference type="Proteomes" id="UP000015104">
    <property type="component" value="Unassembled WGS sequence"/>
</dbReference>
<dbReference type="EMBL" id="CAEY01001356">
    <property type="status" value="NOT_ANNOTATED_CDS"/>
    <property type="molecule type" value="Genomic_DNA"/>
</dbReference>
<protein>
    <submittedName>
        <fullName evidence="1">Uncharacterized protein</fullName>
    </submittedName>
</protein>
<keyword evidence="2" id="KW-1185">Reference proteome</keyword>
<dbReference type="HOGENOM" id="CLU_3392785_0_0_1"/>
<proteinExistence type="predicted"/>
<reference evidence="1" key="2">
    <citation type="submission" date="2015-06" db="UniProtKB">
        <authorList>
            <consortium name="EnsemblMetazoa"/>
        </authorList>
    </citation>
    <scope>IDENTIFICATION</scope>
</reference>
<organism evidence="1 2">
    <name type="scientific">Tetranychus urticae</name>
    <name type="common">Two-spotted spider mite</name>
    <dbReference type="NCBI Taxonomy" id="32264"/>
    <lineage>
        <taxon>Eukaryota</taxon>
        <taxon>Metazoa</taxon>
        <taxon>Ecdysozoa</taxon>
        <taxon>Arthropoda</taxon>
        <taxon>Chelicerata</taxon>
        <taxon>Arachnida</taxon>
        <taxon>Acari</taxon>
        <taxon>Acariformes</taxon>
        <taxon>Trombidiformes</taxon>
        <taxon>Prostigmata</taxon>
        <taxon>Eleutherengona</taxon>
        <taxon>Raphignathae</taxon>
        <taxon>Tetranychoidea</taxon>
        <taxon>Tetranychidae</taxon>
        <taxon>Tetranychus</taxon>
    </lineage>
</organism>
<name>T1K1R6_TETUR</name>
<reference evidence="2" key="1">
    <citation type="submission" date="2011-08" db="EMBL/GenBank/DDBJ databases">
        <authorList>
            <person name="Rombauts S."/>
        </authorList>
    </citation>
    <scope>NUCLEOTIDE SEQUENCE</scope>
    <source>
        <strain evidence="2">London</strain>
    </source>
</reference>
<evidence type="ECO:0000313" key="2">
    <source>
        <dbReference type="Proteomes" id="UP000015104"/>
    </source>
</evidence>
<evidence type="ECO:0000313" key="1">
    <source>
        <dbReference type="EnsemblMetazoa" id="tetur04g02360.1"/>
    </source>
</evidence>
<dbReference type="EnsemblMetazoa" id="tetur04g02360.1">
    <property type="protein sequence ID" value="tetur04g02360.1"/>
    <property type="gene ID" value="tetur04g02360"/>
</dbReference>
<accession>T1K1R6</accession>
<sequence>MRIWFHLVLLPVLLLVILFSETFTCWAIDAQY</sequence>